<evidence type="ECO:0000256" key="1">
    <source>
        <dbReference type="SAM" id="MobiDB-lite"/>
    </source>
</evidence>
<keyword evidence="3" id="KW-1185">Reference proteome</keyword>
<organism evidence="2 3">
    <name type="scientific">Paramuricea clavata</name>
    <name type="common">Red gorgonian</name>
    <name type="synonym">Violescent sea-whip</name>
    <dbReference type="NCBI Taxonomy" id="317549"/>
    <lineage>
        <taxon>Eukaryota</taxon>
        <taxon>Metazoa</taxon>
        <taxon>Cnidaria</taxon>
        <taxon>Anthozoa</taxon>
        <taxon>Octocorallia</taxon>
        <taxon>Malacalcyonacea</taxon>
        <taxon>Plexauridae</taxon>
        <taxon>Paramuricea</taxon>
    </lineage>
</organism>
<feature type="compositionally biased region" description="Low complexity" evidence="1">
    <location>
        <begin position="58"/>
        <end position="67"/>
    </location>
</feature>
<name>A0A6S7GBK4_PARCT</name>
<sequence length="137" mass="15189">MKESELPLTNRFEGLQDENDMTTNCNLDTGVSSENSKSLNHATEHSVSGVRPVHRKQNIIQQQKNPKQKTTIVLGNSMVKHQKGWDIGEAAGHYVVVKAFSGDMVCYSKPSILQAPDQIILHCADVNGENMVKSTHF</sequence>
<feature type="compositionally biased region" description="Polar residues" evidence="1">
    <location>
        <begin position="30"/>
        <end position="41"/>
    </location>
</feature>
<dbReference type="AlphaFoldDB" id="A0A6S7GBK4"/>
<evidence type="ECO:0000313" key="3">
    <source>
        <dbReference type="Proteomes" id="UP001152795"/>
    </source>
</evidence>
<gene>
    <name evidence="2" type="ORF">PACLA_8A041105</name>
</gene>
<dbReference type="Proteomes" id="UP001152795">
    <property type="component" value="Unassembled WGS sequence"/>
</dbReference>
<protein>
    <submittedName>
        <fullName evidence="2">Uncharacterized protein</fullName>
    </submittedName>
</protein>
<proteinExistence type="predicted"/>
<accession>A0A6S7GBK4</accession>
<reference evidence="2" key="1">
    <citation type="submission" date="2020-04" db="EMBL/GenBank/DDBJ databases">
        <authorList>
            <person name="Alioto T."/>
            <person name="Alioto T."/>
            <person name="Gomez Garrido J."/>
        </authorList>
    </citation>
    <scope>NUCLEOTIDE SEQUENCE</scope>
    <source>
        <strain evidence="2">A484AB</strain>
    </source>
</reference>
<comment type="caution">
    <text evidence="2">The sequence shown here is derived from an EMBL/GenBank/DDBJ whole genome shotgun (WGS) entry which is preliminary data.</text>
</comment>
<dbReference type="EMBL" id="CACRXK020001435">
    <property type="protein sequence ID" value="CAB3989135.1"/>
    <property type="molecule type" value="Genomic_DNA"/>
</dbReference>
<feature type="region of interest" description="Disordered" evidence="1">
    <location>
        <begin position="30"/>
        <end position="67"/>
    </location>
</feature>
<evidence type="ECO:0000313" key="2">
    <source>
        <dbReference type="EMBL" id="CAB3989135.1"/>
    </source>
</evidence>